<dbReference type="PANTHER" id="PTHR35174:SF4">
    <property type="entry name" value="BLL7163 PROTEIN"/>
    <property type="match status" value="1"/>
</dbReference>
<feature type="domain" description="YCII-related" evidence="2">
    <location>
        <begin position="1"/>
        <end position="112"/>
    </location>
</feature>
<evidence type="ECO:0000259" key="2">
    <source>
        <dbReference type="Pfam" id="PF03795"/>
    </source>
</evidence>
<dbReference type="InterPro" id="IPR011008">
    <property type="entry name" value="Dimeric_a/b-barrel"/>
</dbReference>
<comment type="similarity">
    <text evidence="1">Belongs to the YciI family.</text>
</comment>
<dbReference type="EMBL" id="FZNW01000013">
    <property type="protein sequence ID" value="SNR64943.1"/>
    <property type="molecule type" value="Genomic_DNA"/>
</dbReference>
<organism evidence="3 4">
    <name type="scientific">Haloechinothrix alba</name>
    <dbReference type="NCBI Taxonomy" id="664784"/>
    <lineage>
        <taxon>Bacteria</taxon>
        <taxon>Bacillati</taxon>
        <taxon>Actinomycetota</taxon>
        <taxon>Actinomycetes</taxon>
        <taxon>Pseudonocardiales</taxon>
        <taxon>Pseudonocardiaceae</taxon>
        <taxon>Haloechinothrix</taxon>
    </lineage>
</organism>
<proteinExistence type="inferred from homology"/>
<dbReference type="SUPFAM" id="SSF54909">
    <property type="entry name" value="Dimeric alpha+beta barrel"/>
    <property type="match status" value="1"/>
</dbReference>
<dbReference type="OrthoDB" id="668782at2"/>
<evidence type="ECO:0000256" key="1">
    <source>
        <dbReference type="ARBA" id="ARBA00007689"/>
    </source>
</evidence>
<protein>
    <submittedName>
        <fullName evidence="3">Uncharacterized conserved protein</fullName>
    </submittedName>
</protein>
<evidence type="ECO:0000313" key="4">
    <source>
        <dbReference type="Proteomes" id="UP000198348"/>
    </source>
</evidence>
<dbReference type="InterPro" id="IPR005545">
    <property type="entry name" value="YCII"/>
</dbReference>
<dbReference type="Pfam" id="PF03795">
    <property type="entry name" value="YCII"/>
    <property type="match status" value="1"/>
</dbReference>
<dbReference type="Proteomes" id="UP000198348">
    <property type="component" value="Unassembled WGS sequence"/>
</dbReference>
<gene>
    <name evidence="3" type="ORF">SAMN06265360_11348</name>
</gene>
<name>A0A238Y2Q8_9PSEU</name>
<dbReference type="AlphaFoldDB" id="A0A238Y2Q8"/>
<sequence length="141" mass="15685">MKFMMIVKAGAESESGVLPSEQELAEMGAYNEELVRSGVLLDGDGLQPSSSGARVQFSGKGQSTVVDGPFTETKELIAGYWIIDVKSRDEAIAWARRAPFRGGEVEVRKVHEAEDFGENFTPELREAEERLRERIAEQHKQ</sequence>
<dbReference type="PANTHER" id="PTHR35174">
    <property type="entry name" value="BLL7171 PROTEIN-RELATED"/>
    <property type="match status" value="1"/>
</dbReference>
<accession>A0A238Y2Q8</accession>
<dbReference type="Gene3D" id="3.30.70.1060">
    <property type="entry name" value="Dimeric alpha+beta barrel"/>
    <property type="match status" value="1"/>
</dbReference>
<reference evidence="3 4" key="1">
    <citation type="submission" date="2017-06" db="EMBL/GenBank/DDBJ databases">
        <authorList>
            <person name="Kim H.J."/>
            <person name="Triplett B.A."/>
        </authorList>
    </citation>
    <scope>NUCLEOTIDE SEQUENCE [LARGE SCALE GENOMIC DNA]</scope>
    <source>
        <strain evidence="3 4">DSM 45207</strain>
    </source>
</reference>
<evidence type="ECO:0000313" key="3">
    <source>
        <dbReference type="EMBL" id="SNR64943.1"/>
    </source>
</evidence>
<dbReference type="RefSeq" id="WP_089302007.1">
    <property type="nucleotide sequence ID" value="NZ_FZNW01000013.1"/>
</dbReference>
<keyword evidence="4" id="KW-1185">Reference proteome</keyword>